<name>A0A1Y2BQM4_9FUNG</name>
<proteinExistence type="predicted"/>
<dbReference type="Proteomes" id="UP000193642">
    <property type="component" value="Unassembled WGS sequence"/>
</dbReference>
<feature type="compositionally biased region" description="Polar residues" evidence="1">
    <location>
        <begin position="38"/>
        <end position="56"/>
    </location>
</feature>
<accession>A0A1Y2BQM4</accession>
<dbReference type="OrthoDB" id="10253041at2759"/>
<reference evidence="2 3" key="1">
    <citation type="submission" date="2016-07" db="EMBL/GenBank/DDBJ databases">
        <title>Pervasive Adenine N6-methylation of Active Genes in Fungi.</title>
        <authorList>
            <consortium name="DOE Joint Genome Institute"/>
            <person name="Mondo S.J."/>
            <person name="Dannebaum R.O."/>
            <person name="Kuo R.C."/>
            <person name="Labutti K."/>
            <person name="Haridas S."/>
            <person name="Kuo A."/>
            <person name="Salamov A."/>
            <person name="Ahrendt S.R."/>
            <person name="Lipzen A."/>
            <person name="Sullivan W."/>
            <person name="Andreopoulos W.B."/>
            <person name="Clum A."/>
            <person name="Lindquist E."/>
            <person name="Daum C."/>
            <person name="Ramamoorthy G.K."/>
            <person name="Gryganskyi A."/>
            <person name="Culley D."/>
            <person name="Magnuson J.K."/>
            <person name="James T.Y."/>
            <person name="O'Malley M.A."/>
            <person name="Stajich J.E."/>
            <person name="Spatafora J.W."/>
            <person name="Visel A."/>
            <person name="Grigoriev I.V."/>
        </authorList>
    </citation>
    <scope>NUCLEOTIDE SEQUENCE [LARGE SCALE GENOMIC DNA]</scope>
    <source>
        <strain evidence="2 3">JEL800</strain>
    </source>
</reference>
<keyword evidence="3" id="KW-1185">Reference proteome</keyword>
<feature type="region of interest" description="Disordered" evidence="1">
    <location>
        <begin position="190"/>
        <end position="237"/>
    </location>
</feature>
<evidence type="ECO:0000256" key="1">
    <source>
        <dbReference type="SAM" id="MobiDB-lite"/>
    </source>
</evidence>
<evidence type="ECO:0000313" key="3">
    <source>
        <dbReference type="Proteomes" id="UP000193642"/>
    </source>
</evidence>
<organism evidence="2 3">
    <name type="scientific">Rhizoclosmatium globosum</name>
    <dbReference type="NCBI Taxonomy" id="329046"/>
    <lineage>
        <taxon>Eukaryota</taxon>
        <taxon>Fungi</taxon>
        <taxon>Fungi incertae sedis</taxon>
        <taxon>Chytridiomycota</taxon>
        <taxon>Chytridiomycota incertae sedis</taxon>
        <taxon>Chytridiomycetes</taxon>
        <taxon>Chytridiales</taxon>
        <taxon>Chytriomycetaceae</taxon>
        <taxon>Rhizoclosmatium</taxon>
    </lineage>
</organism>
<sequence length="329" mass="34681">MRRTQAPKPSQGTGPVPPPSPASASNTTPAPKLKKTSKPSSIASNGSSSKDVASTTRKSKRIGASNRAAPLPLDFTRNNKDLEEAIATASFAKFSGSSGKVLPNILSRSRGDIGSISFQYSNISPPSSFLAAKAFDQLALLLAEPIAQLQPTSSTGVATANTEESAPMSPLILTPNSVLPVSANPIVPSVKSLSAPNSRKGSEVPSPPSTLPRHSSDPMIYAPSPPQNPAPPTTERDLRRRIVKLCLEIKRILDKENVTLVSDSPLHKIFFSKYSSASGASLLLKCIRIIPDVDICIIVTNLLLRIITSASDTTSNIAFLARKNASVAV</sequence>
<feature type="compositionally biased region" description="Low complexity" evidence="1">
    <location>
        <begin position="22"/>
        <end position="31"/>
    </location>
</feature>
<protein>
    <submittedName>
        <fullName evidence="2">Uncharacterized protein</fullName>
    </submittedName>
</protein>
<dbReference type="STRING" id="329046.A0A1Y2BQM4"/>
<dbReference type="AlphaFoldDB" id="A0A1Y2BQM4"/>
<feature type="non-terminal residue" evidence="2">
    <location>
        <position position="329"/>
    </location>
</feature>
<dbReference type="EMBL" id="MCGO01000052">
    <property type="protein sequence ID" value="ORY37041.1"/>
    <property type="molecule type" value="Genomic_DNA"/>
</dbReference>
<comment type="caution">
    <text evidence="2">The sequence shown here is derived from an EMBL/GenBank/DDBJ whole genome shotgun (WGS) entry which is preliminary data.</text>
</comment>
<evidence type="ECO:0000313" key="2">
    <source>
        <dbReference type="EMBL" id="ORY37041.1"/>
    </source>
</evidence>
<feature type="region of interest" description="Disordered" evidence="1">
    <location>
        <begin position="1"/>
        <end position="74"/>
    </location>
</feature>
<gene>
    <name evidence="2" type="ORF">BCR33DRAFT_854911</name>
</gene>
<feature type="compositionally biased region" description="Pro residues" evidence="1">
    <location>
        <begin position="223"/>
        <end position="232"/>
    </location>
</feature>